<evidence type="ECO:0000256" key="2">
    <source>
        <dbReference type="ARBA" id="ARBA00022723"/>
    </source>
</evidence>
<dbReference type="InterPro" id="IPR027806">
    <property type="entry name" value="HARBI1_dom"/>
</dbReference>
<proteinExistence type="predicted"/>
<accession>A0ABP9H2F2</accession>
<sequence>MAPTLAQAVEIAAGKAFVILDGTLLRIDRVGMSRGDDRAFYSGKHTCHGVNVQVVADPFGRPVWISPALPGARHDMGAAREHGIIDAFTEAGVRAIADTAYQGGGPAIRVPQRRRRIDPDTGRYRRLSRAQKEVNTAHARQRGPGERVNAELKNWRVLRKIRSCPSQASELVAAVQTLMIATR</sequence>
<evidence type="ECO:0000313" key="5">
    <source>
        <dbReference type="Proteomes" id="UP001499993"/>
    </source>
</evidence>
<comment type="cofactor">
    <cofactor evidence="1">
        <name>a divalent metal cation</name>
        <dbReference type="ChEBI" id="CHEBI:60240"/>
    </cofactor>
</comment>
<keyword evidence="2" id="KW-0479">Metal-binding</keyword>
<evidence type="ECO:0000259" key="3">
    <source>
        <dbReference type="Pfam" id="PF13359"/>
    </source>
</evidence>
<organism evidence="4 5">
    <name type="scientific">Streptomonospora halophila</name>
    <dbReference type="NCBI Taxonomy" id="427369"/>
    <lineage>
        <taxon>Bacteria</taxon>
        <taxon>Bacillati</taxon>
        <taxon>Actinomycetota</taxon>
        <taxon>Actinomycetes</taxon>
        <taxon>Streptosporangiales</taxon>
        <taxon>Nocardiopsidaceae</taxon>
        <taxon>Streptomonospora</taxon>
    </lineage>
</organism>
<feature type="domain" description="DDE Tnp4" evidence="3">
    <location>
        <begin position="20"/>
        <end position="178"/>
    </location>
</feature>
<gene>
    <name evidence="4" type="ORF">GCM10023224_51880</name>
</gene>
<evidence type="ECO:0000256" key="1">
    <source>
        <dbReference type="ARBA" id="ARBA00001968"/>
    </source>
</evidence>
<dbReference type="Pfam" id="PF13359">
    <property type="entry name" value="DDE_Tnp_4"/>
    <property type="match status" value="1"/>
</dbReference>
<evidence type="ECO:0000313" key="4">
    <source>
        <dbReference type="EMBL" id="GAA4960060.1"/>
    </source>
</evidence>
<dbReference type="Proteomes" id="UP001499993">
    <property type="component" value="Unassembled WGS sequence"/>
</dbReference>
<name>A0ABP9H2F2_9ACTN</name>
<keyword evidence="5" id="KW-1185">Reference proteome</keyword>
<dbReference type="EMBL" id="BAABIK010000079">
    <property type="protein sequence ID" value="GAA4960060.1"/>
    <property type="molecule type" value="Genomic_DNA"/>
</dbReference>
<reference evidence="5" key="1">
    <citation type="journal article" date="2019" name="Int. J. Syst. Evol. Microbiol.">
        <title>The Global Catalogue of Microorganisms (GCM) 10K type strain sequencing project: providing services to taxonomists for standard genome sequencing and annotation.</title>
        <authorList>
            <consortium name="The Broad Institute Genomics Platform"/>
            <consortium name="The Broad Institute Genome Sequencing Center for Infectious Disease"/>
            <person name="Wu L."/>
            <person name="Ma J."/>
        </authorList>
    </citation>
    <scope>NUCLEOTIDE SEQUENCE [LARGE SCALE GENOMIC DNA]</scope>
    <source>
        <strain evidence="5">JCM 18123</strain>
    </source>
</reference>
<protein>
    <recommendedName>
        <fullName evidence="3">DDE Tnp4 domain-containing protein</fullName>
    </recommendedName>
</protein>
<comment type="caution">
    <text evidence="4">The sequence shown here is derived from an EMBL/GenBank/DDBJ whole genome shotgun (WGS) entry which is preliminary data.</text>
</comment>